<dbReference type="Proteomes" id="UP001345013">
    <property type="component" value="Unassembled WGS sequence"/>
</dbReference>
<comment type="caution">
    <text evidence="2">The sequence shown here is derived from an EMBL/GenBank/DDBJ whole genome shotgun (WGS) entry which is preliminary data.</text>
</comment>
<evidence type="ECO:0000256" key="1">
    <source>
        <dbReference type="SAM" id="Phobius"/>
    </source>
</evidence>
<sequence>MQWKSKMKSSHTRGGFQWTNIFHMVYRFLQIIMACVVIGYYASDLNAARKVHKYADSKWVFAVVVGCMAAVTALIFAVISIFSQYRTIAMLFAWEWILVILWAAMTGLFESMYDKEKVEMQPGVRAMKTAAHFNA</sequence>
<reference evidence="2 3" key="1">
    <citation type="submission" date="2023-08" db="EMBL/GenBank/DDBJ databases">
        <title>Black Yeasts Isolated from many extreme environments.</title>
        <authorList>
            <person name="Coleine C."/>
            <person name="Stajich J.E."/>
            <person name="Selbmann L."/>
        </authorList>
    </citation>
    <scope>NUCLEOTIDE SEQUENCE [LARGE SCALE GENOMIC DNA]</scope>
    <source>
        <strain evidence="2 3">CCFEE 5885</strain>
    </source>
</reference>
<protein>
    <recommendedName>
        <fullName evidence="4">MARVEL domain-containing protein</fullName>
    </recommendedName>
</protein>
<keyword evidence="3" id="KW-1185">Reference proteome</keyword>
<evidence type="ECO:0000313" key="2">
    <source>
        <dbReference type="EMBL" id="KAK5091980.1"/>
    </source>
</evidence>
<feature type="transmembrane region" description="Helical" evidence="1">
    <location>
        <begin position="21"/>
        <end position="41"/>
    </location>
</feature>
<evidence type="ECO:0000313" key="3">
    <source>
        <dbReference type="Proteomes" id="UP001345013"/>
    </source>
</evidence>
<feature type="transmembrane region" description="Helical" evidence="1">
    <location>
        <begin position="89"/>
        <end position="109"/>
    </location>
</feature>
<keyword evidence="1" id="KW-0812">Transmembrane</keyword>
<evidence type="ECO:0008006" key="4">
    <source>
        <dbReference type="Google" id="ProtNLM"/>
    </source>
</evidence>
<accession>A0ABR0K899</accession>
<gene>
    <name evidence="2" type="ORF">LTR24_005628</name>
</gene>
<keyword evidence="1" id="KW-0472">Membrane</keyword>
<dbReference type="EMBL" id="JAVRRG010000066">
    <property type="protein sequence ID" value="KAK5091980.1"/>
    <property type="molecule type" value="Genomic_DNA"/>
</dbReference>
<keyword evidence="1" id="KW-1133">Transmembrane helix</keyword>
<dbReference type="PANTHER" id="PTHR42083">
    <property type="entry name" value="MARVEL DOMAIN-CONTAINING PROTEIN"/>
    <property type="match status" value="1"/>
</dbReference>
<dbReference type="PANTHER" id="PTHR42083:SF1">
    <property type="entry name" value="MARVEL DOMAIN-CONTAINING PROTEIN"/>
    <property type="match status" value="1"/>
</dbReference>
<proteinExistence type="predicted"/>
<organism evidence="2 3">
    <name type="scientific">Lithohypha guttulata</name>
    <dbReference type="NCBI Taxonomy" id="1690604"/>
    <lineage>
        <taxon>Eukaryota</taxon>
        <taxon>Fungi</taxon>
        <taxon>Dikarya</taxon>
        <taxon>Ascomycota</taxon>
        <taxon>Pezizomycotina</taxon>
        <taxon>Eurotiomycetes</taxon>
        <taxon>Chaetothyriomycetidae</taxon>
        <taxon>Chaetothyriales</taxon>
        <taxon>Trichomeriaceae</taxon>
        <taxon>Lithohypha</taxon>
    </lineage>
</organism>
<name>A0ABR0K899_9EURO</name>
<feature type="transmembrane region" description="Helical" evidence="1">
    <location>
        <begin position="61"/>
        <end position="82"/>
    </location>
</feature>